<dbReference type="PROSITE" id="PS51677">
    <property type="entry name" value="NODB"/>
    <property type="match status" value="1"/>
</dbReference>
<feature type="compositionally biased region" description="Low complexity" evidence="5">
    <location>
        <begin position="1"/>
        <end position="13"/>
    </location>
</feature>
<dbReference type="InterPro" id="IPR050248">
    <property type="entry name" value="Polysacc_deacetylase_ArnD"/>
</dbReference>
<dbReference type="Pfam" id="PF01522">
    <property type="entry name" value="Polysacc_deac_1"/>
    <property type="match status" value="1"/>
</dbReference>
<evidence type="ECO:0000313" key="8">
    <source>
        <dbReference type="Proteomes" id="UP001273531"/>
    </source>
</evidence>
<sequence>MANHAAHAAGTTAPTQEKAGGPNRRSRISVAQLPAKTDAHSVLSGERPSVGGRPLESHLKAPFERAFGTSFADVRVHSDSASAGAAHQLGARAYTHGGAIIFGSGQYQPSSASGQRLLAHELAHVVQQRKGQASDRVLSSRGSRSEAEADTAANAMGWGGLHARYPDVAAYSVAAGSAPSRQLSPNLSAADASIQRVQLTYDDGPDSAGNTRLVLNALNAASAKATFYLVGKRVAQGDNWRVVFDIAAAGHWLGNHAYDWNDATDNHIFLQGTAQQRAEKILQTEWSIRDALITGRADAQTANTWASIPSAHRDQINDVIAHGTGRFRTPGFRSKPWDPDGITTLAAIDSANQVLAATGLRPLKTTELSKLGPDYEGVTVDSKDWEKGKTQADVEATVKGGTTSNDDSILLHSRLKHSADATPAIAADIKSKKFGFDPTVQGAMGSVRPKAGFANLKSISSPPTSAEIADARTWFKANYLSIGPVLSGAVAIGIFQLAQQAGPAEVKAFTAEIRGTTVKTPTGDVPMANWMNANTEWSLFSGFFENWTLQKSFPKIKGVTI</sequence>
<comment type="function">
    <text evidence="1">Is involved in generating a small heat-stable compound (Nod), an acylated oligomer of N-acetylglucosamine, that stimulates mitosis in various plant protoplasts.</text>
</comment>
<dbReference type="PANTHER" id="PTHR10587:SF137">
    <property type="entry name" value="4-DEOXY-4-FORMAMIDO-L-ARABINOSE-PHOSPHOUNDECAPRENOL DEFORMYLASE ARND-RELATED"/>
    <property type="match status" value="1"/>
</dbReference>
<feature type="region of interest" description="Disordered" evidence="5">
    <location>
        <begin position="36"/>
        <end position="55"/>
    </location>
</feature>
<evidence type="ECO:0000313" key="7">
    <source>
        <dbReference type="EMBL" id="MDV3457043.1"/>
    </source>
</evidence>
<dbReference type="InterPro" id="IPR011330">
    <property type="entry name" value="Glyco_hydro/deAcase_b/a-brl"/>
</dbReference>
<evidence type="ECO:0000256" key="2">
    <source>
        <dbReference type="ARBA" id="ARBA00010973"/>
    </source>
</evidence>
<accession>A0ABU3Y787</accession>
<evidence type="ECO:0000256" key="3">
    <source>
        <dbReference type="ARBA" id="ARBA00020071"/>
    </source>
</evidence>
<keyword evidence="8" id="KW-1185">Reference proteome</keyword>
<evidence type="ECO:0000256" key="5">
    <source>
        <dbReference type="SAM" id="MobiDB-lite"/>
    </source>
</evidence>
<feature type="region of interest" description="Disordered" evidence="5">
    <location>
        <begin position="1"/>
        <end position="26"/>
    </location>
</feature>
<evidence type="ECO:0000256" key="4">
    <source>
        <dbReference type="ARBA" id="ARBA00032976"/>
    </source>
</evidence>
<organism evidence="7 8">
    <name type="scientific">Sphingomonas agrestis</name>
    <dbReference type="NCBI Taxonomy" id="3080540"/>
    <lineage>
        <taxon>Bacteria</taxon>
        <taxon>Pseudomonadati</taxon>
        <taxon>Pseudomonadota</taxon>
        <taxon>Alphaproteobacteria</taxon>
        <taxon>Sphingomonadales</taxon>
        <taxon>Sphingomonadaceae</taxon>
        <taxon>Sphingomonas</taxon>
    </lineage>
</organism>
<dbReference type="SUPFAM" id="SSF88713">
    <property type="entry name" value="Glycoside hydrolase/deacetylase"/>
    <property type="match status" value="1"/>
</dbReference>
<dbReference type="Proteomes" id="UP001273531">
    <property type="component" value="Unassembled WGS sequence"/>
</dbReference>
<dbReference type="EMBL" id="JAWJEJ010000001">
    <property type="protein sequence ID" value="MDV3457043.1"/>
    <property type="molecule type" value="Genomic_DNA"/>
</dbReference>
<comment type="caution">
    <text evidence="7">The sequence shown here is derived from an EMBL/GenBank/DDBJ whole genome shotgun (WGS) entry which is preliminary data.</text>
</comment>
<dbReference type="Pfam" id="PF13699">
    <property type="entry name" value="eCIS_core"/>
    <property type="match status" value="1"/>
</dbReference>
<dbReference type="InterPro" id="IPR002509">
    <property type="entry name" value="NODB_dom"/>
</dbReference>
<proteinExistence type="inferred from homology"/>
<feature type="domain" description="NodB homology" evidence="6">
    <location>
        <begin position="195"/>
        <end position="437"/>
    </location>
</feature>
<dbReference type="InterPro" id="IPR025295">
    <property type="entry name" value="eCIS_core_dom"/>
</dbReference>
<evidence type="ECO:0000259" key="6">
    <source>
        <dbReference type="PROSITE" id="PS51677"/>
    </source>
</evidence>
<protein>
    <recommendedName>
        <fullName evidence="3">Chitooligosaccharide deacetylase</fullName>
    </recommendedName>
    <alternativeName>
        <fullName evidence="4">Nodulation protein B</fullName>
    </alternativeName>
</protein>
<dbReference type="PANTHER" id="PTHR10587">
    <property type="entry name" value="GLYCOSYL TRANSFERASE-RELATED"/>
    <property type="match status" value="1"/>
</dbReference>
<name>A0ABU3Y787_9SPHN</name>
<dbReference type="RefSeq" id="WP_317226207.1">
    <property type="nucleotide sequence ID" value="NZ_JAWJEJ010000001.1"/>
</dbReference>
<dbReference type="Gene3D" id="3.20.20.370">
    <property type="entry name" value="Glycoside hydrolase/deacetylase"/>
    <property type="match status" value="1"/>
</dbReference>
<evidence type="ECO:0000256" key="1">
    <source>
        <dbReference type="ARBA" id="ARBA00003236"/>
    </source>
</evidence>
<gene>
    <name evidence="7" type="ORF">RZN05_08625</name>
</gene>
<comment type="similarity">
    <text evidence="2">Belongs to the polysaccharide deacetylase family.</text>
</comment>
<reference evidence="7 8" key="1">
    <citation type="submission" date="2023-10" db="EMBL/GenBank/DDBJ databases">
        <title>Sphingomonas sp. HF-S4 16S ribosomal RNA gene Genome sequencing and assembly.</title>
        <authorList>
            <person name="Lee H."/>
        </authorList>
    </citation>
    <scope>NUCLEOTIDE SEQUENCE [LARGE SCALE GENOMIC DNA]</scope>
    <source>
        <strain evidence="7 8">HF-S4</strain>
    </source>
</reference>
<dbReference type="CDD" id="cd10917">
    <property type="entry name" value="CE4_NodB_like_6s_7s"/>
    <property type="match status" value="1"/>
</dbReference>